<dbReference type="EMBL" id="KI669511">
    <property type="protein sequence ID" value="OCF31979.1"/>
    <property type="molecule type" value="Genomic_DNA"/>
</dbReference>
<accession>A0A1B9GLL9</accession>
<protein>
    <submittedName>
        <fullName evidence="2">Uncharacterized protein</fullName>
    </submittedName>
</protein>
<name>A0A1B9GLL9_9TREE</name>
<sequence length="358" mass="39378">MTPTTRDTTLDPTISPWTDPTHRTAMTDQTADNSMYEAITKLGVTKATLRTREVSIQTRETIIDPDYPGYAGSKYKLEGMSTLPCDSDTVAQATTKQTHPSEGLGSEKPEGAAGQSTTATHTDMHAQSVDQTVQRLVAQLTRADNSPGGPYIVPTLGISVRPVPTLDSVETSSGTQVAAGEDSGKITSGSTYTYHRFPRKRAHIGFTENYRTSPEDKRWHLTDNGVLLSRGDDSKGDEVRYDVTTFTLTEHEKRTLEESLILLQVKDPFDGERQIFLSARSSSFLGDEYKDRYTNAVIAWDTQVTSINGPQAGDQYFGLSTSHCRDGKFPGETLEDAEGGMKCYRGPLEIWEATETNK</sequence>
<proteinExistence type="predicted"/>
<evidence type="ECO:0000256" key="1">
    <source>
        <dbReference type="SAM" id="MobiDB-lite"/>
    </source>
</evidence>
<feature type="compositionally biased region" description="Polar residues" evidence="1">
    <location>
        <begin position="91"/>
        <end position="100"/>
    </location>
</feature>
<dbReference type="AlphaFoldDB" id="A0A1B9GLL9"/>
<gene>
    <name evidence="2" type="ORF">I316_06365</name>
</gene>
<reference evidence="2 3" key="1">
    <citation type="submission" date="2013-07" db="EMBL/GenBank/DDBJ databases">
        <title>The Genome Sequence of Cryptococcus heveanensis BCC8398.</title>
        <authorList>
            <consortium name="The Broad Institute Genome Sequencing Platform"/>
            <person name="Cuomo C."/>
            <person name="Litvintseva A."/>
            <person name="Chen Y."/>
            <person name="Heitman J."/>
            <person name="Sun S."/>
            <person name="Springer D."/>
            <person name="Dromer F."/>
            <person name="Young S.K."/>
            <person name="Zeng Q."/>
            <person name="Gargeya S."/>
            <person name="Fitzgerald M."/>
            <person name="Abouelleil A."/>
            <person name="Alvarado L."/>
            <person name="Berlin A.M."/>
            <person name="Chapman S.B."/>
            <person name="Dewar J."/>
            <person name="Goldberg J."/>
            <person name="Griggs A."/>
            <person name="Gujja S."/>
            <person name="Hansen M."/>
            <person name="Howarth C."/>
            <person name="Imamovic A."/>
            <person name="Larimer J."/>
            <person name="McCowan C."/>
            <person name="Murphy C."/>
            <person name="Pearson M."/>
            <person name="Priest M."/>
            <person name="Roberts A."/>
            <person name="Saif S."/>
            <person name="Shea T."/>
            <person name="Sykes S."/>
            <person name="Wortman J."/>
            <person name="Nusbaum C."/>
            <person name="Birren B."/>
        </authorList>
    </citation>
    <scope>NUCLEOTIDE SEQUENCE [LARGE SCALE GENOMIC DNA]</scope>
    <source>
        <strain evidence="2 3">BCC8398</strain>
    </source>
</reference>
<feature type="region of interest" description="Disordered" evidence="1">
    <location>
        <begin position="1"/>
        <end position="24"/>
    </location>
</feature>
<feature type="region of interest" description="Disordered" evidence="1">
    <location>
        <begin position="91"/>
        <end position="126"/>
    </location>
</feature>
<organism evidence="2 3">
    <name type="scientific">Kwoniella heveanensis BCC8398</name>
    <dbReference type="NCBI Taxonomy" id="1296120"/>
    <lineage>
        <taxon>Eukaryota</taxon>
        <taxon>Fungi</taxon>
        <taxon>Dikarya</taxon>
        <taxon>Basidiomycota</taxon>
        <taxon>Agaricomycotina</taxon>
        <taxon>Tremellomycetes</taxon>
        <taxon>Tremellales</taxon>
        <taxon>Cryptococcaceae</taxon>
        <taxon>Kwoniella</taxon>
    </lineage>
</organism>
<reference evidence="3" key="2">
    <citation type="submission" date="2013-12" db="EMBL/GenBank/DDBJ databases">
        <title>Evolution of pathogenesis and genome organization in the Tremellales.</title>
        <authorList>
            <person name="Cuomo C."/>
            <person name="Litvintseva A."/>
            <person name="Heitman J."/>
            <person name="Chen Y."/>
            <person name="Sun S."/>
            <person name="Springer D."/>
            <person name="Dromer F."/>
            <person name="Young S."/>
            <person name="Zeng Q."/>
            <person name="Chapman S."/>
            <person name="Gujja S."/>
            <person name="Saif S."/>
            <person name="Birren B."/>
        </authorList>
    </citation>
    <scope>NUCLEOTIDE SEQUENCE [LARGE SCALE GENOMIC DNA]</scope>
    <source>
        <strain evidence="3">BCC8398</strain>
    </source>
</reference>
<keyword evidence="3" id="KW-1185">Reference proteome</keyword>
<feature type="compositionally biased region" description="Low complexity" evidence="1">
    <location>
        <begin position="1"/>
        <end position="13"/>
    </location>
</feature>
<evidence type="ECO:0000313" key="2">
    <source>
        <dbReference type="EMBL" id="OCF31979.1"/>
    </source>
</evidence>
<evidence type="ECO:0000313" key="3">
    <source>
        <dbReference type="Proteomes" id="UP000092666"/>
    </source>
</evidence>
<dbReference type="Proteomes" id="UP000092666">
    <property type="component" value="Unassembled WGS sequence"/>
</dbReference>